<accession>A0A1G9MSC9</accession>
<dbReference type="STRING" id="144026.SAMN04488568_10285"/>
<protein>
    <submittedName>
        <fullName evidence="3">BMFP domain-containing protein YqiC</fullName>
    </submittedName>
</protein>
<evidence type="ECO:0000313" key="3">
    <source>
        <dbReference type="EMBL" id="SDL76901.1"/>
    </source>
</evidence>
<keyword evidence="4" id="KW-1185">Reference proteome</keyword>
<dbReference type="InterPro" id="IPR007475">
    <property type="entry name" value="UbiK"/>
</dbReference>
<name>A0A1G9MSC9_9PROT</name>
<feature type="compositionally biased region" description="Low complexity" evidence="2">
    <location>
        <begin position="93"/>
        <end position="102"/>
    </location>
</feature>
<evidence type="ECO:0000256" key="2">
    <source>
        <dbReference type="SAM" id="MobiDB-lite"/>
    </source>
</evidence>
<evidence type="ECO:0000256" key="1">
    <source>
        <dbReference type="SAM" id="Coils"/>
    </source>
</evidence>
<feature type="coiled-coil region" evidence="1">
    <location>
        <begin position="52"/>
        <end position="79"/>
    </location>
</feature>
<feature type="region of interest" description="Disordered" evidence="2">
    <location>
        <begin position="79"/>
        <end position="102"/>
    </location>
</feature>
<gene>
    <name evidence="3" type="ORF">SAMN04488568_10285</name>
</gene>
<dbReference type="AlphaFoldDB" id="A0A1G9MSC9"/>
<dbReference type="RefSeq" id="WP_091766108.1">
    <property type="nucleotide sequence ID" value="NZ_FNHG01000002.1"/>
</dbReference>
<evidence type="ECO:0000313" key="4">
    <source>
        <dbReference type="Proteomes" id="UP000199759"/>
    </source>
</evidence>
<dbReference type="Proteomes" id="UP000199759">
    <property type="component" value="Unassembled WGS sequence"/>
</dbReference>
<dbReference type="OrthoDB" id="7392124at2"/>
<sequence length="102" mass="10921">MQTRNPLLNDFAELMTDAFGAAQAVGDEARTAMRAQADRFIADMDLVSREEFDVVKAALATAREEIETLNARLAALETAGAAKPAARKRKPAAKSATPKSTD</sequence>
<dbReference type="EMBL" id="FNHG01000002">
    <property type="protein sequence ID" value="SDL76901.1"/>
    <property type="molecule type" value="Genomic_DNA"/>
</dbReference>
<reference evidence="3 4" key="1">
    <citation type="submission" date="2016-10" db="EMBL/GenBank/DDBJ databases">
        <authorList>
            <person name="de Groot N.N."/>
        </authorList>
    </citation>
    <scope>NUCLEOTIDE SEQUENCE [LARGE SCALE GENOMIC DNA]</scope>
    <source>
        <strain evidence="3 4">DSM 16077</strain>
    </source>
</reference>
<dbReference type="Pfam" id="PF04380">
    <property type="entry name" value="BMFP"/>
    <property type="match status" value="1"/>
</dbReference>
<organism evidence="3 4">
    <name type="scientific">Maricaulis salignorans</name>
    <dbReference type="NCBI Taxonomy" id="144026"/>
    <lineage>
        <taxon>Bacteria</taxon>
        <taxon>Pseudomonadati</taxon>
        <taxon>Pseudomonadota</taxon>
        <taxon>Alphaproteobacteria</taxon>
        <taxon>Maricaulales</taxon>
        <taxon>Maricaulaceae</taxon>
        <taxon>Maricaulis</taxon>
    </lineage>
</organism>
<keyword evidence="1" id="KW-0175">Coiled coil</keyword>
<proteinExistence type="predicted"/>